<protein>
    <submittedName>
        <fullName evidence="2">Uncharacterized protein</fullName>
    </submittedName>
</protein>
<dbReference type="EMBL" id="OW152827">
    <property type="protein sequence ID" value="CAH2043029.1"/>
    <property type="molecule type" value="Genomic_DNA"/>
</dbReference>
<evidence type="ECO:0000313" key="2">
    <source>
        <dbReference type="EMBL" id="CAH2043029.1"/>
    </source>
</evidence>
<feature type="non-terminal residue" evidence="2">
    <location>
        <position position="1"/>
    </location>
</feature>
<accession>A0ABN8HZS9</accession>
<feature type="region of interest" description="Disordered" evidence="1">
    <location>
        <begin position="37"/>
        <end position="100"/>
    </location>
</feature>
<evidence type="ECO:0000313" key="3">
    <source>
        <dbReference type="Proteomes" id="UP000837857"/>
    </source>
</evidence>
<gene>
    <name evidence="2" type="ORF">IPOD504_LOCUS4113</name>
</gene>
<sequence length="100" mass="10026">MRSTGLRISPSADCSTHPALSLSVTDCRCRAAFAFYRGPGRGAGGAGRRAAAGAPRASPAAASPGTHVARRSLGRPGPTGDDANPAPAKVLPFRSPLSCV</sequence>
<dbReference type="Proteomes" id="UP000837857">
    <property type="component" value="Chromosome 15"/>
</dbReference>
<proteinExistence type="predicted"/>
<feature type="compositionally biased region" description="Low complexity" evidence="1">
    <location>
        <begin position="48"/>
        <end position="65"/>
    </location>
</feature>
<name>A0ABN8HZS9_9NEOP</name>
<evidence type="ECO:0000256" key="1">
    <source>
        <dbReference type="SAM" id="MobiDB-lite"/>
    </source>
</evidence>
<keyword evidence="3" id="KW-1185">Reference proteome</keyword>
<organism evidence="2 3">
    <name type="scientific">Iphiclides podalirius</name>
    <name type="common">scarce swallowtail</name>
    <dbReference type="NCBI Taxonomy" id="110791"/>
    <lineage>
        <taxon>Eukaryota</taxon>
        <taxon>Metazoa</taxon>
        <taxon>Ecdysozoa</taxon>
        <taxon>Arthropoda</taxon>
        <taxon>Hexapoda</taxon>
        <taxon>Insecta</taxon>
        <taxon>Pterygota</taxon>
        <taxon>Neoptera</taxon>
        <taxon>Endopterygota</taxon>
        <taxon>Lepidoptera</taxon>
        <taxon>Glossata</taxon>
        <taxon>Ditrysia</taxon>
        <taxon>Papilionoidea</taxon>
        <taxon>Papilionidae</taxon>
        <taxon>Papilioninae</taxon>
        <taxon>Iphiclides</taxon>
    </lineage>
</organism>
<reference evidence="2" key="1">
    <citation type="submission" date="2022-03" db="EMBL/GenBank/DDBJ databases">
        <authorList>
            <person name="Martin H S."/>
        </authorList>
    </citation>
    <scope>NUCLEOTIDE SEQUENCE</scope>
</reference>